<sequence>MLAYICVTKAALLQILQMRKTAIWEKCKILFPVNQ</sequence>
<dbReference type="KEGG" id="vha:VIBHAR_02992"/>
<protein>
    <submittedName>
        <fullName evidence="1">Uncharacterized protein</fullName>
    </submittedName>
</protein>
<dbReference type="EMBL" id="CP000789">
    <property type="protein sequence ID" value="ABU71943.1"/>
    <property type="molecule type" value="Genomic_DNA"/>
</dbReference>
<gene>
    <name evidence="1" type="ordered locus">VIBHAR_02992</name>
</gene>
<proteinExistence type="predicted"/>
<name>A7MUL0_VIBC1</name>
<dbReference type="AlphaFoldDB" id="A7MUL0"/>
<dbReference type="Proteomes" id="UP000008152">
    <property type="component" value="Chromosome I"/>
</dbReference>
<reference evidence="1 2" key="1">
    <citation type="submission" date="2007-08" db="EMBL/GenBank/DDBJ databases">
        <authorList>
            <consortium name="The Vibrio harveyi Genome Sequencing Project"/>
            <person name="Bassler B."/>
            <person name="Clifton S.W."/>
            <person name="Fulton L."/>
            <person name="Delehaunty K."/>
            <person name="Fronick C."/>
            <person name="Harrison M."/>
            <person name="Markivic C."/>
            <person name="Fulton R."/>
            <person name="Tin-Wollam A.-M."/>
            <person name="Shah N."/>
            <person name="Pepin K."/>
            <person name="Nash W."/>
            <person name="Thiruvilangam P."/>
            <person name="Bhonagiri V."/>
            <person name="Waters C."/>
            <person name="Tu K.C."/>
            <person name="Irgon J."/>
            <person name="Wilson R.K."/>
        </authorList>
    </citation>
    <scope>NUCLEOTIDE SEQUENCE [LARGE SCALE GENOMIC DNA]</scope>
    <source>
        <strain evidence="2">ATCC BAA-1116 / BB120</strain>
    </source>
</reference>
<evidence type="ECO:0000313" key="1">
    <source>
        <dbReference type="EMBL" id="ABU71943.1"/>
    </source>
</evidence>
<organism evidence="1 2">
    <name type="scientific">Vibrio campbellii (strain ATCC BAA-1116)</name>
    <dbReference type="NCBI Taxonomy" id="2902295"/>
    <lineage>
        <taxon>Bacteria</taxon>
        <taxon>Pseudomonadati</taxon>
        <taxon>Pseudomonadota</taxon>
        <taxon>Gammaproteobacteria</taxon>
        <taxon>Vibrionales</taxon>
        <taxon>Vibrionaceae</taxon>
        <taxon>Vibrio</taxon>
    </lineage>
</organism>
<evidence type="ECO:0000313" key="2">
    <source>
        <dbReference type="Proteomes" id="UP000008152"/>
    </source>
</evidence>
<accession>A7MUL0</accession>